<evidence type="ECO:0000256" key="4">
    <source>
        <dbReference type="ARBA" id="ARBA00022989"/>
    </source>
</evidence>
<dbReference type="GO" id="GO:0016020">
    <property type="term" value="C:membrane"/>
    <property type="evidence" value="ECO:0007669"/>
    <property type="project" value="UniProtKB-SubCell"/>
</dbReference>
<comment type="similarity">
    <text evidence="2">Belongs to the TspO/BZRP family.</text>
</comment>
<dbReference type="RefSeq" id="WP_144068792.1">
    <property type="nucleotide sequence ID" value="NZ_CP041636.1"/>
</dbReference>
<dbReference type="EMBL" id="CP041636">
    <property type="protein sequence ID" value="QDO97811.1"/>
    <property type="molecule type" value="Genomic_DNA"/>
</dbReference>
<dbReference type="PANTHER" id="PTHR10057">
    <property type="entry name" value="PERIPHERAL-TYPE BENZODIAZEPINE RECEPTOR"/>
    <property type="match status" value="1"/>
</dbReference>
<evidence type="ECO:0000256" key="3">
    <source>
        <dbReference type="ARBA" id="ARBA00022692"/>
    </source>
</evidence>
<keyword evidence="5 6" id="KW-0472">Membrane</keyword>
<keyword evidence="3 6" id="KW-0812">Transmembrane</keyword>
<feature type="transmembrane region" description="Helical" evidence="6">
    <location>
        <begin position="91"/>
        <end position="112"/>
    </location>
</feature>
<evidence type="ECO:0000256" key="2">
    <source>
        <dbReference type="ARBA" id="ARBA00007524"/>
    </source>
</evidence>
<feature type="transmembrane region" description="Helical" evidence="6">
    <location>
        <begin position="58"/>
        <end position="79"/>
    </location>
</feature>
<dbReference type="Gene3D" id="1.20.1260.100">
    <property type="entry name" value="TspO/MBR protein"/>
    <property type="match status" value="1"/>
</dbReference>
<keyword evidence="8" id="KW-1185">Reference proteome</keyword>
<dbReference type="FunFam" id="1.20.1260.100:FF:000001">
    <property type="entry name" value="translocator protein 2"/>
    <property type="match status" value="1"/>
</dbReference>
<dbReference type="Pfam" id="PF03073">
    <property type="entry name" value="TspO_MBR"/>
    <property type="match status" value="1"/>
</dbReference>
<dbReference type="AlphaFoldDB" id="A0A516H205"/>
<accession>A0A516H205</accession>
<dbReference type="PANTHER" id="PTHR10057:SF0">
    <property type="entry name" value="TRANSLOCATOR PROTEIN"/>
    <property type="match status" value="1"/>
</dbReference>
<evidence type="ECO:0000313" key="8">
    <source>
        <dbReference type="Proteomes" id="UP000317496"/>
    </source>
</evidence>
<dbReference type="PROSITE" id="PS51257">
    <property type="entry name" value="PROKAR_LIPOPROTEIN"/>
    <property type="match status" value="1"/>
</dbReference>
<dbReference type="InterPro" id="IPR004307">
    <property type="entry name" value="TspO_MBR"/>
</dbReference>
<organism evidence="7 8">
    <name type="scientific">Ferrovibrio terrae</name>
    <dbReference type="NCBI Taxonomy" id="2594003"/>
    <lineage>
        <taxon>Bacteria</taxon>
        <taxon>Pseudomonadati</taxon>
        <taxon>Pseudomonadota</taxon>
        <taxon>Alphaproteobacteria</taxon>
        <taxon>Rhodospirillales</taxon>
        <taxon>Rhodospirillaceae</taxon>
        <taxon>Ferrovibrio</taxon>
    </lineage>
</organism>
<dbReference type="GO" id="GO:0033013">
    <property type="term" value="P:tetrapyrrole metabolic process"/>
    <property type="evidence" value="ECO:0007669"/>
    <property type="project" value="UniProtKB-ARBA"/>
</dbReference>
<evidence type="ECO:0000256" key="5">
    <source>
        <dbReference type="ARBA" id="ARBA00023136"/>
    </source>
</evidence>
<keyword evidence="4 6" id="KW-1133">Transmembrane helix</keyword>
<dbReference type="InterPro" id="IPR038330">
    <property type="entry name" value="TspO/MBR-related_sf"/>
</dbReference>
<sequence>MQTRHRAPPFTAPRSLLALALSFAACFGISALGGAITAEPVKTWYPLLAKPALTPPDLAFPIVWTALYALMAIAAWRVWRQASRTGAGLNQARAALLLFALQLVLNLGWSWLFFGQQMIGWALAEIGLLWLAIVACIVTFARHDRIAALLLTPYLLWVSFAAYLTFAIWQLN</sequence>
<dbReference type="Proteomes" id="UP000317496">
    <property type="component" value="Chromosome"/>
</dbReference>
<proteinExistence type="inferred from homology"/>
<evidence type="ECO:0000256" key="6">
    <source>
        <dbReference type="SAM" id="Phobius"/>
    </source>
</evidence>
<dbReference type="PIRSF" id="PIRSF005859">
    <property type="entry name" value="PBR"/>
    <property type="match status" value="1"/>
</dbReference>
<name>A0A516H205_9PROT</name>
<dbReference type="CDD" id="cd15904">
    <property type="entry name" value="TSPO_MBR"/>
    <property type="match status" value="1"/>
</dbReference>
<feature type="transmembrane region" description="Helical" evidence="6">
    <location>
        <begin position="148"/>
        <end position="169"/>
    </location>
</feature>
<dbReference type="OrthoDB" id="9795496at2"/>
<evidence type="ECO:0000313" key="7">
    <source>
        <dbReference type="EMBL" id="QDO97811.1"/>
    </source>
</evidence>
<evidence type="ECO:0000256" key="1">
    <source>
        <dbReference type="ARBA" id="ARBA00004141"/>
    </source>
</evidence>
<dbReference type="KEGG" id="fer:FNB15_11270"/>
<gene>
    <name evidence="7" type="ORF">FNB15_11270</name>
</gene>
<protein>
    <submittedName>
        <fullName evidence="7">Tryptophan-rich sensory protein</fullName>
    </submittedName>
</protein>
<reference evidence="7 8" key="1">
    <citation type="submission" date="2019-07" db="EMBL/GenBank/DDBJ databases">
        <title>Genome sequencing for Ferrovibrio sp. K5.</title>
        <authorList>
            <person name="Park S.-J."/>
        </authorList>
    </citation>
    <scope>NUCLEOTIDE SEQUENCE [LARGE SCALE GENOMIC DNA]</scope>
    <source>
        <strain evidence="7 8">K5</strain>
    </source>
</reference>
<comment type="subcellular location">
    <subcellularLocation>
        <location evidence="1">Membrane</location>
        <topology evidence="1">Multi-pass membrane protein</topology>
    </subcellularLocation>
</comment>
<feature type="transmembrane region" description="Helical" evidence="6">
    <location>
        <begin position="118"/>
        <end position="141"/>
    </location>
</feature>